<proteinExistence type="predicted"/>
<keyword evidence="1" id="KW-0472">Membrane</keyword>
<evidence type="ECO:0000256" key="1">
    <source>
        <dbReference type="SAM" id="Phobius"/>
    </source>
</evidence>
<dbReference type="RefSeq" id="XP_049142573.1">
    <property type="nucleotide sequence ID" value="XM_049285430.1"/>
</dbReference>
<gene>
    <name evidence="2" type="ORF">CLUP02_06431</name>
</gene>
<organism evidence="2 3">
    <name type="scientific">Colletotrichum lupini</name>
    <dbReference type="NCBI Taxonomy" id="145971"/>
    <lineage>
        <taxon>Eukaryota</taxon>
        <taxon>Fungi</taxon>
        <taxon>Dikarya</taxon>
        <taxon>Ascomycota</taxon>
        <taxon>Pezizomycotina</taxon>
        <taxon>Sordariomycetes</taxon>
        <taxon>Hypocreomycetidae</taxon>
        <taxon>Glomerellales</taxon>
        <taxon>Glomerellaceae</taxon>
        <taxon>Colletotrichum</taxon>
        <taxon>Colletotrichum acutatum species complex</taxon>
    </lineage>
</organism>
<dbReference type="EMBL" id="CP019475">
    <property type="protein sequence ID" value="UQC80945.1"/>
    <property type="molecule type" value="Genomic_DNA"/>
</dbReference>
<sequence length="295" mass="34181">MVRSCVMSAFANFNDDTLASEAVYELFYDSTNHRSIIYLIMSLFFGNFCILLVSLSPPQPHLLMRLFMKSLHDSTHHRSIIRLTCLRYTPSTYVKLQRLFMIYMIQHITVLSFSQLDVFRLQRLFMIFMIRPITVLSFRKAENRSHGWTLGVPSDLREDSFTCQIKGSGKRRDGTADTRVLVPDFASEAVYELFHDSTHHRSINFLILLKPQCLGFSYPSSLGKHSSHNSHHRIKPPLHDETQLQRLFMITINMIRNITVLSLSDTRYDATTLLTSLQQHVPTCPGLIMMNILRH</sequence>
<keyword evidence="3" id="KW-1185">Reference proteome</keyword>
<protein>
    <submittedName>
        <fullName evidence="2">Uncharacterized protein</fullName>
    </submittedName>
</protein>
<accession>A0A9Q8WFQ1</accession>
<evidence type="ECO:0000313" key="3">
    <source>
        <dbReference type="Proteomes" id="UP000830671"/>
    </source>
</evidence>
<keyword evidence="1" id="KW-1133">Transmembrane helix</keyword>
<dbReference type="GeneID" id="73340440"/>
<keyword evidence="1" id="KW-0812">Transmembrane</keyword>
<dbReference type="KEGG" id="clup:CLUP02_06431"/>
<dbReference type="AlphaFoldDB" id="A0A9Q8WFQ1"/>
<feature type="transmembrane region" description="Helical" evidence="1">
    <location>
        <begin position="36"/>
        <end position="55"/>
    </location>
</feature>
<dbReference type="Proteomes" id="UP000830671">
    <property type="component" value="Chromosome 3"/>
</dbReference>
<evidence type="ECO:0000313" key="2">
    <source>
        <dbReference type="EMBL" id="UQC80945.1"/>
    </source>
</evidence>
<name>A0A9Q8WFQ1_9PEZI</name>
<reference evidence="2" key="1">
    <citation type="journal article" date="2021" name="Mol. Plant Microbe Interact.">
        <title>Complete Genome Sequence of the Plant-Pathogenic Fungus Colletotrichum lupini.</title>
        <authorList>
            <person name="Baroncelli R."/>
            <person name="Pensec F."/>
            <person name="Da Lio D."/>
            <person name="Boufleur T."/>
            <person name="Vicente I."/>
            <person name="Sarrocco S."/>
            <person name="Picot A."/>
            <person name="Baraldi E."/>
            <person name="Sukno S."/>
            <person name="Thon M."/>
            <person name="Le Floch G."/>
        </authorList>
    </citation>
    <scope>NUCLEOTIDE SEQUENCE</scope>
    <source>
        <strain evidence="2">IMI 504893</strain>
    </source>
</reference>